<organism evidence="2 3">
    <name type="scientific">Exidia glandulosa HHB12029</name>
    <dbReference type="NCBI Taxonomy" id="1314781"/>
    <lineage>
        <taxon>Eukaryota</taxon>
        <taxon>Fungi</taxon>
        <taxon>Dikarya</taxon>
        <taxon>Basidiomycota</taxon>
        <taxon>Agaricomycotina</taxon>
        <taxon>Agaricomycetes</taxon>
        <taxon>Auriculariales</taxon>
        <taxon>Exidiaceae</taxon>
        <taxon>Exidia</taxon>
    </lineage>
</organism>
<reference evidence="2 3" key="1">
    <citation type="journal article" date="2016" name="Mol. Biol. Evol.">
        <title>Comparative Genomics of Early-Diverging Mushroom-Forming Fungi Provides Insights into the Origins of Lignocellulose Decay Capabilities.</title>
        <authorList>
            <person name="Nagy L.G."/>
            <person name="Riley R."/>
            <person name="Tritt A."/>
            <person name="Adam C."/>
            <person name="Daum C."/>
            <person name="Floudas D."/>
            <person name="Sun H."/>
            <person name="Yadav J.S."/>
            <person name="Pangilinan J."/>
            <person name="Larsson K.H."/>
            <person name="Matsuura K."/>
            <person name="Barry K."/>
            <person name="Labutti K."/>
            <person name="Kuo R."/>
            <person name="Ohm R.A."/>
            <person name="Bhattacharya S.S."/>
            <person name="Shirouzu T."/>
            <person name="Yoshinaga Y."/>
            <person name="Martin F.M."/>
            <person name="Grigoriev I.V."/>
            <person name="Hibbett D.S."/>
        </authorList>
    </citation>
    <scope>NUCLEOTIDE SEQUENCE [LARGE SCALE GENOMIC DNA]</scope>
    <source>
        <strain evidence="2 3">HHB12029</strain>
    </source>
</reference>
<dbReference type="EMBL" id="KV425882">
    <property type="protein sequence ID" value="KZW04346.1"/>
    <property type="molecule type" value="Genomic_DNA"/>
</dbReference>
<evidence type="ECO:0000256" key="1">
    <source>
        <dbReference type="SAM" id="SignalP"/>
    </source>
</evidence>
<dbReference type="Proteomes" id="UP000077266">
    <property type="component" value="Unassembled WGS sequence"/>
</dbReference>
<evidence type="ECO:0000313" key="3">
    <source>
        <dbReference type="Proteomes" id="UP000077266"/>
    </source>
</evidence>
<evidence type="ECO:0000313" key="2">
    <source>
        <dbReference type="EMBL" id="KZW04346.1"/>
    </source>
</evidence>
<keyword evidence="1" id="KW-0732">Signal</keyword>
<protein>
    <submittedName>
        <fullName evidence="2">Uncharacterized protein</fullName>
    </submittedName>
</protein>
<accession>A0A165R137</accession>
<dbReference type="InParanoid" id="A0A165R137"/>
<feature type="signal peptide" evidence="1">
    <location>
        <begin position="1"/>
        <end position="17"/>
    </location>
</feature>
<sequence>MHRVASLHFTLSVLSSAVVYDQLSTLPAPVLHTFGLQFFPTAVHDQLVAKPLPTSLFASSCPSISDLQLDGVELQSPLDIPDFLTPAKSLTLDYGNERTVFPMDVMEKFAGLRRLTIRGSNLFLPKEPTARRFTAWSELVFLELQCPAYVCDVLLESDALQAIPYLVVSGSSAFRCPGFMSHLRGDLVLRCSSRRSSGEITTTLRSAKTGHERTLRTSFAHFAAAHGPTPGIVSYCPDYSGYNSVLGMIAVANRVVSCEVSADIWHVFSDALMSLPRCSSLTFVLDDRRSLTRYMAPAPVLPCPALERVVLKASCERVTVRMPELARLLKSALPPSEKRRLVLENVDLEGDMKLLRGVVDIRSTSRQW</sequence>
<name>A0A165R137_EXIGL</name>
<proteinExistence type="predicted"/>
<feature type="chain" id="PRO_5007865464" evidence="1">
    <location>
        <begin position="18"/>
        <end position="368"/>
    </location>
</feature>
<dbReference type="AlphaFoldDB" id="A0A165R137"/>
<keyword evidence="3" id="KW-1185">Reference proteome</keyword>
<gene>
    <name evidence="2" type="ORF">EXIGLDRAFT_716304</name>
</gene>